<comment type="caution">
    <text evidence="1">The sequence shown here is derived from an EMBL/GenBank/DDBJ whole genome shotgun (WGS) entry which is preliminary data.</text>
</comment>
<sequence length="346" mass="38788">MRKLILMLFLWTFVLPAFGQKYFITNQYVYDLFLVNPADAGNNNNCITFNGFYQKQWFGVDLAPTTQLFSFQTPVVQNLGSGTYVFNDRNGNFKRMGLQQSLSAEVILRENRHGFTSLHFGISAFLEQSSINYSNIDGGVGLDPIITAGSENGSGFNINTGVMLEINNHHIGIAASNLLGQNNPMYKSEWEPSNGADIHIHAGTSYKIPDRDIYIDPLVYYRRSSDRDTRFDANLKLYMPTLDPKFAFWGILAYRRSMDDRLGKDLGLGTTIGIDYQNFSFGIEHQLGMTPAQKRFGSAFILVASYRICAGKNKGAMPCTQKDAIIKAAQRSKKRGLKGVKDAHNH</sequence>
<proteinExistence type="predicted"/>
<dbReference type="EMBL" id="QEWP01000003">
    <property type="protein sequence ID" value="PWE00293.1"/>
    <property type="molecule type" value="Genomic_DNA"/>
</dbReference>
<protein>
    <recommendedName>
        <fullName evidence="3">Type IX secretion system membrane protein PorP/SprF</fullName>
    </recommendedName>
</protein>
<dbReference type="OrthoDB" id="648347at2"/>
<dbReference type="Proteomes" id="UP000244956">
    <property type="component" value="Unassembled WGS sequence"/>
</dbReference>
<evidence type="ECO:0000313" key="1">
    <source>
        <dbReference type="EMBL" id="PWE00293.1"/>
    </source>
</evidence>
<dbReference type="AlphaFoldDB" id="A0A2U2BB79"/>
<accession>A0A2U2BB79</accession>
<dbReference type="RefSeq" id="WP_109263333.1">
    <property type="nucleotide sequence ID" value="NZ_QEWP01000003.1"/>
</dbReference>
<evidence type="ECO:0008006" key="3">
    <source>
        <dbReference type="Google" id="ProtNLM"/>
    </source>
</evidence>
<organism evidence="1 2">
    <name type="scientific">Marinilabilia rubra</name>
    <dbReference type="NCBI Taxonomy" id="2162893"/>
    <lineage>
        <taxon>Bacteria</taxon>
        <taxon>Pseudomonadati</taxon>
        <taxon>Bacteroidota</taxon>
        <taxon>Bacteroidia</taxon>
        <taxon>Marinilabiliales</taxon>
        <taxon>Marinilabiliaceae</taxon>
        <taxon>Marinilabilia</taxon>
    </lineage>
</organism>
<name>A0A2U2BB79_9BACT</name>
<dbReference type="InterPro" id="IPR019861">
    <property type="entry name" value="PorP/SprF_Bacteroidetes"/>
</dbReference>
<dbReference type="NCBIfam" id="TIGR03519">
    <property type="entry name" value="T9SS_PorP_fam"/>
    <property type="match status" value="1"/>
</dbReference>
<gene>
    <name evidence="1" type="ORF">DDZ16_04960</name>
</gene>
<dbReference type="Pfam" id="PF11751">
    <property type="entry name" value="PorP_SprF"/>
    <property type="match status" value="1"/>
</dbReference>
<evidence type="ECO:0000313" key="2">
    <source>
        <dbReference type="Proteomes" id="UP000244956"/>
    </source>
</evidence>
<reference evidence="1 2" key="1">
    <citation type="submission" date="2018-05" db="EMBL/GenBank/DDBJ databases">
        <title>Marinilabilia rubrum sp. nov., isolated from saltern sediment.</title>
        <authorList>
            <person name="Zhang R."/>
        </authorList>
    </citation>
    <scope>NUCLEOTIDE SEQUENCE [LARGE SCALE GENOMIC DNA]</scope>
    <source>
        <strain evidence="1 2">WTE16</strain>
    </source>
</reference>
<keyword evidence="2" id="KW-1185">Reference proteome</keyword>